<gene>
    <name evidence="2" type="ORF">ADUPG1_004993</name>
</gene>
<accession>A0ABQ5KAZ1</accession>
<name>A0ABQ5KAZ1_9EUKA</name>
<protein>
    <submittedName>
        <fullName evidence="2">Uncharacterized protein</fullName>
    </submittedName>
</protein>
<organism evidence="2 3">
    <name type="scientific">Aduncisulcus paluster</name>
    <dbReference type="NCBI Taxonomy" id="2918883"/>
    <lineage>
        <taxon>Eukaryota</taxon>
        <taxon>Metamonada</taxon>
        <taxon>Carpediemonas-like organisms</taxon>
        <taxon>Aduncisulcus</taxon>
    </lineage>
</organism>
<dbReference type="Proteomes" id="UP001057375">
    <property type="component" value="Unassembled WGS sequence"/>
</dbReference>
<feature type="non-terminal residue" evidence="2">
    <location>
        <position position="1"/>
    </location>
</feature>
<reference evidence="2" key="1">
    <citation type="submission" date="2022-03" db="EMBL/GenBank/DDBJ databases">
        <title>Draft genome sequence of Aduncisulcus paluster, a free-living microaerophilic Fornicata.</title>
        <authorList>
            <person name="Yuyama I."/>
            <person name="Kume K."/>
            <person name="Tamura T."/>
            <person name="Inagaki Y."/>
            <person name="Hashimoto T."/>
        </authorList>
    </citation>
    <scope>NUCLEOTIDE SEQUENCE</scope>
    <source>
        <strain evidence="2">NY0171</strain>
    </source>
</reference>
<evidence type="ECO:0000313" key="3">
    <source>
        <dbReference type="Proteomes" id="UP001057375"/>
    </source>
</evidence>
<feature type="region of interest" description="Disordered" evidence="1">
    <location>
        <begin position="132"/>
        <end position="152"/>
    </location>
</feature>
<dbReference type="EMBL" id="BQXS01007849">
    <property type="protein sequence ID" value="GKT28609.1"/>
    <property type="molecule type" value="Genomic_DNA"/>
</dbReference>
<evidence type="ECO:0000256" key="1">
    <source>
        <dbReference type="SAM" id="MobiDB-lite"/>
    </source>
</evidence>
<evidence type="ECO:0000313" key="2">
    <source>
        <dbReference type="EMBL" id="GKT28609.1"/>
    </source>
</evidence>
<feature type="non-terminal residue" evidence="2">
    <location>
        <position position="152"/>
    </location>
</feature>
<sequence length="152" mass="18105">DEDAARDEALQKETTALREDIVQTTKKIEGIESGLEHVSCKDDLDNLERKVVRMVEDERVSFSQQYVLKSEFESVLCREREDHEKAVFVVREECKDLKLLIRKQDNVIDELRSNIHMLKSLVESFVDQKKLEEEERKEKEILEKKRKEREEQ</sequence>
<proteinExistence type="predicted"/>
<comment type="caution">
    <text evidence="2">The sequence shown here is derived from an EMBL/GenBank/DDBJ whole genome shotgun (WGS) entry which is preliminary data.</text>
</comment>
<keyword evidence="3" id="KW-1185">Reference proteome</keyword>